<evidence type="ECO:0000256" key="2">
    <source>
        <dbReference type="ARBA" id="ARBA00023043"/>
    </source>
</evidence>
<evidence type="ECO:0000313" key="6">
    <source>
        <dbReference type="Proteomes" id="UP000811619"/>
    </source>
</evidence>
<dbReference type="SMART" id="SM00248">
    <property type="entry name" value="ANK"/>
    <property type="match status" value="12"/>
</dbReference>
<evidence type="ECO:0000313" key="5">
    <source>
        <dbReference type="EMBL" id="KAG5929115.1"/>
    </source>
</evidence>
<dbReference type="InterPro" id="IPR002110">
    <property type="entry name" value="Ankyrin_rpt"/>
</dbReference>
<feature type="region of interest" description="Disordered" evidence="4">
    <location>
        <begin position="20"/>
        <end position="49"/>
    </location>
</feature>
<dbReference type="Pfam" id="PF12796">
    <property type="entry name" value="Ank_2"/>
    <property type="match status" value="1"/>
</dbReference>
<keyword evidence="1" id="KW-0677">Repeat</keyword>
<dbReference type="PROSITE" id="PS50088">
    <property type="entry name" value="ANK_REPEAT"/>
    <property type="match status" value="1"/>
</dbReference>
<dbReference type="OrthoDB" id="194358at2759"/>
<dbReference type="SUPFAM" id="SSF48403">
    <property type="entry name" value="Ankyrin repeat"/>
    <property type="match status" value="3"/>
</dbReference>
<dbReference type="EMBL" id="SRPY01000077">
    <property type="protein sequence ID" value="KAG5929115.1"/>
    <property type="molecule type" value="Genomic_DNA"/>
</dbReference>
<feature type="repeat" description="ANK" evidence="3">
    <location>
        <begin position="1441"/>
        <end position="1473"/>
    </location>
</feature>
<reference evidence="5" key="1">
    <citation type="journal article" date="2020" name="bioRxiv">
        <title>Whole genome comparisons of ergot fungi reveals the divergence and evolution of species within the genus Claviceps are the result of varying mechanisms driving genome evolution and host range expansion.</title>
        <authorList>
            <person name="Wyka S.A."/>
            <person name="Mondo S.J."/>
            <person name="Liu M."/>
            <person name="Dettman J."/>
            <person name="Nalam V."/>
            <person name="Broders K.D."/>
        </authorList>
    </citation>
    <scope>NUCLEOTIDE SEQUENCE</scope>
    <source>
        <strain evidence="5">CCC 489</strain>
    </source>
</reference>
<keyword evidence="2 3" id="KW-0040">ANK repeat</keyword>
<sequence length="1877" mass="203560">MPPLTAADRQQRLVQLSQEWGVDLPPAPAAPTRPQNPPSFSTQRDDQTAENLMRERAAELSQSRQRSSLSRAFSSANLKRGKIWDPHQVLQVLTAWIANAGTPGVAEALISKLAAGGADFSGNQTKQKIGFLNRRKGLDTFADQSKCLKLAVQDDQYDMLQVLLPHADPYSIEQALAPAIRRGNVNIVELLLRYGARASQTVEGQDLFRQACADQGRSDLVALLLRSESRPAPTWTSACMSDAARAACLETVIHLGRSTADGNHNHAEALKTAITLGRQDIALAILMGGQPPETPCLNEAFHVLQQHPSISPSTKLAMTEILLCAGAQGDVVAMALKSASEARLYDVASLLARYGASIEYDDASALKRAIASGDLDLISALVGDWAELGPALATSCVPFIAKQAPSETRAGVLSLLLKKGANGVALDDMLIDAAEAGDIKSVNLLLNPTLPQSTHPTGANNVLPQGSGAALRHNLASVDHKSGEALRTVLLRGDMSMTEKILSGHPSAETLSIVFPLTKKLASEDRYQMVRLFLKTSLPGPCLHAALHDAISEDTSRRDGALVKLLLEHDADINFDQGLGLAGVIRQKDIKLLASLLKKASPETAAARIMDAMQVPDHRERFEMVSMLVDAGAVTGTQEMANALMQALTEQPVDMSLLALLLQKGGADINLLEGSIVKKSVSVPDPKVLDVVFGHGKPSPASVSCALNEMASLPPSESKAWKLRAILSRCTHKQDLDWLLPHEVQSVLEMGSDRASLATLRILLDGGANPNAFQAAALCHAVIGANEKVTGMLFEAKVRPTSTSLGAALPHVLRITDPMARLALTERLVEAGALPLEVNRALVHAITVFPADVSLQGALAANADTSDGEALSLSVSMESTDTMDLLLAKSQSSVETRSVVLSRAMEVKKRAARHHMCRSLLEAGVSKESASSALLIAARDGDAKLGDMLMTYGASLATNNGQAIVEACRAGSSEVLALLLRQDGSVPKSTLESGFQAATEVRDLSKRAVVFASLLDRGVKGDLVDAQLYSAVRYGQDGEAVLRVLLVAGADPNFNNGESVVAATRSAFISSLELLLGLWDEDGNQARDTCRFPISKGPWIAYMLTHVSAQKRVAQPTLARALRACWNLSRGSRFRVISDLLKAGLRAADDLHMALNEAVNEDDPEERLVRLLLDHGASPTANGCKTLVDVVNNFAPSSLALILEKKPPQEDVSRVFNHAFVADTFNRWYTEAGFQTASVLLDKGAHGDAISRALVLVVKYSTLETRDLANRFVTLLVSHHADVNYNHGEPLQQAASKANVLWTRQLLECRPTIETLSLAFQCIFDTALPQDEVLGLFRLFAEYRDSDVRIDVMSLQQGRDPLLVRAISQYPRSVVVLEILLDAGLYYDQATTYQIHPDVEDAEEMTLLLWALAQPQKRVSNALIELLLARGAKVNAKSSLSHTTPLMLAIQTRRPDLVKLLLLEGAEVDTCDYLGRTPLSMATQMGHDVSVHMVSLLLAGDPSRDDGSLHNAARDMNLPVVKVLAQSGHDPDFPSPLHEGRSALAELCLHGSDCDEMGAERERIMQKVMAFLIDAKSDLSLKSNDKTLLQLCFEAADPLATTRSLLKSGMWKHINQPFNYHDAGDGYIYSPTMYIKRILPQTDTSASLLQILKSNRANDVYYATSGPQPGDAVGLPEDLAVQERTRKARLERLAQETEDFSTAMARKREIASVEHRIMARKAQMEDMRRQRMHSQDVAAVRSRAQCEESLASAAHARRMQEHHALAELSVGRTRALAATEVEAQEARQRKALEWEARLNAEKVDNARALSSIRVAERQQVERLDQGAEARIKARIEAQRKLVESQEKLAKRLADGANGVPVGVNDARRQQIGYVTEM</sequence>
<dbReference type="InterPro" id="IPR036770">
    <property type="entry name" value="Ankyrin_rpt-contain_sf"/>
</dbReference>
<protein>
    <recommendedName>
        <fullName evidence="7">Ankyrin repeat containing protein</fullName>
    </recommendedName>
</protein>
<organism evidence="5 6">
    <name type="scientific">Claviceps africana</name>
    <dbReference type="NCBI Taxonomy" id="83212"/>
    <lineage>
        <taxon>Eukaryota</taxon>
        <taxon>Fungi</taxon>
        <taxon>Dikarya</taxon>
        <taxon>Ascomycota</taxon>
        <taxon>Pezizomycotina</taxon>
        <taxon>Sordariomycetes</taxon>
        <taxon>Hypocreomycetidae</taxon>
        <taxon>Hypocreales</taxon>
        <taxon>Clavicipitaceae</taxon>
        <taxon>Claviceps</taxon>
    </lineage>
</organism>
<keyword evidence="6" id="KW-1185">Reference proteome</keyword>
<evidence type="ECO:0008006" key="7">
    <source>
        <dbReference type="Google" id="ProtNLM"/>
    </source>
</evidence>
<evidence type="ECO:0000256" key="3">
    <source>
        <dbReference type="PROSITE-ProRule" id="PRU00023"/>
    </source>
</evidence>
<dbReference type="Proteomes" id="UP000811619">
    <property type="component" value="Unassembled WGS sequence"/>
</dbReference>
<dbReference type="PROSITE" id="PS50297">
    <property type="entry name" value="ANK_REP_REGION"/>
    <property type="match status" value="1"/>
</dbReference>
<evidence type="ECO:0000256" key="1">
    <source>
        <dbReference type="ARBA" id="ARBA00022737"/>
    </source>
</evidence>
<dbReference type="Gene3D" id="1.25.40.20">
    <property type="entry name" value="Ankyrin repeat-containing domain"/>
    <property type="match status" value="5"/>
</dbReference>
<dbReference type="PANTHER" id="PTHR24189">
    <property type="entry name" value="MYOTROPHIN"/>
    <property type="match status" value="1"/>
</dbReference>
<dbReference type="InterPro" id="IPR050745">
    <property type="entry name" value="Multifunctional_regulatory"/>
</dbReference>
<accession>A0A8K0NNN5</accession>
<proteinExistence type="predicted"/>
<dbReference type="PANTHER" id="PTHR24189:SF50">
    <property type="entry name" value="ANKYRIN REPEAT AND SOCS BOX PROTEIN 2"/>
    <property type="match status" value="1"/>
</dbReference>
<comment type="caution">
    <text evidence="5">The sequence shown here is derived from an EMBL/GenBank/DDBJ whole genome shotgun (WGS) entry which is preliminary data.</text>
</comment>
<feature type="compositionally biased region" description="Pro residues" evidence="4">
    <location>
        <begin position="25"/>
        <end position="37"/>
    </location>
</feature>
<evidence type="ECO:0000256" key="4">
    <source>
        <dbReference type="SAM" id="MobiDB-lite"/>
    </source>
</evidence>
<gene>
    <name evidence="5" type="ORF">E4U42_007019</name>
</gene>
<name>A0A8K0NNN5_9HYPO</name>